<sequence length="647" mass="71716">PPSSEPIETPGSSLPMPQGEPSQPQASPLPSTAATGQGGGGKQKKKGGAKGQPPSSESSETGGPSLSMSLEEPSSAVAPAGQGREAKQKKKGPKGIISKMESLTLESSGPKLDILPKRPDAGGTLGRPVTVEANCWDMTIKDISVLMYDIEATAVSRLSDGKKIQLRSTPKSLREYLQEIINRLPNTTFYDGGRIIYSVNPLPGITAQGLTKEEPIPDQLERDELVLKYVIKEVGRVSARTLLEYVNDRNSCTFNIPQDSINMVDCILKNVNKSNYVMLGRTAAYIKEPMKVVGHKLFVIYRGFLASCRPQWKVRLNIDMVHRAFFPSGNLADILYDKYGDAMSDPRCWPEMARDIHGIRCEAGHYKNDNGVGYKRRFSVQGLSRNSANKEMIDEKNISVAAYFKEKYGIILKYPELPCVKTKKDRADFVPMELLMVLPYQTAKADKGDIASEVIRCAAVRPHDRFRELDFYVKEFVKKQNELARLFQLTINPLTPVKVPARVLPQPRAHFANGLMELGRGKWNTGPFALNPGGPIKWAVVAVPPHNFAQKDTGKVADELSRFGRQLGVQFDPQPVIRPATFAELRNVFRTFVSQGIQLAIFVLYDNRCYSEIKRLGDIEVGLKTQCVKSQTLGKPNVFPNLLLKIN</sequence>
<feature type="non-terminal residue" evidence="3">
    <location>
        <position position="1"/>
    </location>
</feature>
<dbReference type="InterPro" id="IPR032474">
    <property type="entry name" value="Argonaute_N"/>
</dbReference>
<feature type="region of interest" description="Disordered" evidence="1">
    <location>
        <begin position="1"/>
        <end position="96"/>
    </location>
</feature>
<dbReference type="GO" id="GO:0003723">
    <property type="term" value="F:RNA binding"/>
    <property type="evidence" value="ECO:0007669"/>
    <property type="project" value="InterPro"/>
</dbReference>
<dbReference type="SUPFAM" id="SSF53098">
    <property type="entry name" value="Ribonuclease H-like"/>
    <property type="match status" value="1"/>
</dbReference>
<name>A0A0X3PLB9_SCHSO</name>
<dbReference type="SUPFAM" id="SSF101690">
    <property type="entry name" value="PAZ domain"/>
    <property type="match status" value="1"/>
</dbReference>
<dbReference type="SMART" id="SM00949">
    <property type="entry name" value="PAZ"/>
    <property type="match status" value="1"/>
</dbReference>
<dbReference type="PROSITE" id="PS50821">
    <property type="entry name" value="PAZ"/>
    <property type="match status" value="1"/>
</dbReference>
<reference evidence="3" key="1">
    <citation type="submission" date="2016-01" db="EMBL/GenBank/DDBJ databases">
        <title>Reference transcriptome for the parasite Schistocephalus solidus: insights into the molecular evolution of parasitism.</title>
        <authorList>
            <person name="Hebert F.O."/>
            <person name="Grambauer S."/>
            <person name="Barber I."/>
            <person name="Landry C.R."/>
            <person name="Aubin-Horth N."/>
        </authorList>
    </citation>
    <scope>NUCLEOTIDE SEQUENCE</scope>
</reference>
<evidence type="ECO:0000259" key="2">
    <source>
        <dbReference type="PROSITE" id="PS50821"/>
    </source>
</evidence>
<gene>
    <name evidence="3" type="primary">AGO3</name>
    <name evidence="3" type="ORF">TR168214</name>
</gene>
<dbReference type="InterPro" id="IPR036085">
    <property type="entry name" value="PAZ_dom_sf"/>
</dbReference>
<feature type="non-terminal residue" evidence="3">
    <location>
        <position position="647"/>
    </location>
</feature>
<dbReference type="Gene3D" id="2.170.260.10">
    <property type="entry name" value="paz domain"/>
    <property type="match status" value="1"/>
</dbReference>
<dbReference type="InterPro" id="IPR012337">
    <property type="entry name" value="RNaseH-like_sf"/>
</dbReference>
<feature type="compositionally biased region" description="Polar residues" evidence="1">
    <location>
        <begin position="20"/>
        <end position="30"/>
    </location>
</feature>
<protein>
    <submittedName>
        <fullName evidence="3">Protein argonaute-3</fullName>
    </submittedName>
</protein>
<dbReference type="PANTHER" id="PTHR22891">
    <property type="entry name" value="EUKARYOTIC TRANSLATION INITIATION FACTOR 2C"/>
    <property type="match status" value="1"/>
</dbReference>
<accession>A0A0X3PLB9</accession>
<evidence type="ECO:0000256" key="1">
    <source>
        <dbReference type="SAM" id="MobiDB-lite"/>
    </source>
</evidence>
<dbReference type="CDD" id="cd02846">
    <property type="entry name" value="PAZ_argonaute_like"/>
    <property type="match status" value="1"/>
</dbReference>
<feature type="compositionally biased region" description="Low complexity" evidence="1">
    <location>
        <begin position="51"/>
        <end position="75"/>
    </location>
</feature>
<organism evidence="3">
    <name type="scientific">Schistocephalus solidus</name>
    <name type="common">Tapeworm</name>
    <dbReference type="NCBI Taxonomy" id="70667"/>
    <lineage>
        <taxon>Eukaryota</taxon>
        <taxon>Metazoa</taxon>
        <taxon>Spiralia</taxon>
        <taxon>Lophotrochozoa</taxon>
        <taxon>Platyhelminthes</taxon>
        <taxon>Cestoda</taxon>
        <taxon>Eucestoda</taxon>
        <taxon>Diphyllobothriidea</taxon>
        <taxon>Diphyllobothriidae</taxon>
        <taxon>Schistocephalus</taxon>
    </lineage>
</organism>
<dbReference type="Pfam" id="PF02170">
    <property type="entry name" value="PAZ"/>
    <property type="match status" value="1"/>
</dbReference>
<evidence type="ECO:0000313" key="3">
    <source>
        <dbReference type="EMBL" id="JAP52524.1"/>
    </source>
</evidence>
<dbReference type="Gene3D" id="3.40.50.2300">
    <property type="match status" value="1"/>
</dbReference>
<dbReference type="EMBL" id="GEEE01010701">
    <property type="protein sequence ID" value="JAP52524.1"/>
    <property type="molecule type" value="Transcribed_RNA"/>
</dbReference>
<dbReference type="AlphaFoldDB" id="A0A0X3PLB9"/>
<proteinExistence type="predicted"/>
<dbReference type="InterPro" id="IPR003100">
    <property type="entry name" value="PAZ_dom"/>
</dbReference>
<dbReference type="Pfam" id="PF16486">
    <property type="entry name" value="ArgoN"/>
    <property type="match status" value="1"/>
</dbReference>
<feature type="domain" description="PAZ" evidence="2">
    <location>
        <begin position="330"/>
        <end position="439"/>
    </location>
</feature>